<reference evidence="1 2" key="1">
    <citation type="submission" date="2019-06" db="EMBL/GenBank/DDBJ databases">
        <title>Sequencing the genomes of 1000 actinobacteria strains.</title>
        <authorList>
            <person name="Klenk H.-P."/>
        </authorList>
    </citation>
    <scope>NUCLEOTIDE SEQUENCE [LARGE SCALE GENOMIC DNA]</scope>
    <source>
        <strain evidence="1 2">DSM 19560</strain>
    </source>
</reference>
<proteinExistence type="predicted"/>
<accession>A0A561E4E7</accession>
<organism evidence="1 2">
    <name type="scientific">Rudaeicoccus suwonensis</name>
    <dbReference type="NCBI Taxonomy" id="657409"/>
    <lineage>
        <taxon>Bacteria</taxon>
        <taxon>Bacillati</taxon>
        <taxon>Actinomycetota</taxon>
        <taxon>Actinomycetes</taxon>
        <taxon>Micrococcales</taxon>
        <taxon>Dermacoccaceae</taxon>
        <taxon>Rudaeicoccus</taxon>
    </lineage>
</organism>
<dbReference type="Proteomes" id="UP000318297">
    <property type="component" value="Unassembled WGS sequence"/>
</dbReference>
<dbReference type="RefSeq" id="WP_145229471.1">
    <property type="nucleotide sequence ID" value="NZ_VIVQ01000002.1"/>
</dbReference>
<keyword evidence="2" id="KW-1185">Reference proteome</keyword>
<evidence type="ECO:0008006" key="3">
    <source>
        <dbReference type="Google" id="ProtNLM"/>
    </source>
</evidence>
<gene>
    <name evidence="1" type="ORF">BKA23_2845</name>
</gene>
<evidence type="ECO:0000313" key="1">
    <source>
        <dbReference type="EMBL" id="TWE10483.1"/>
    </source>
</evidence>
<comment type="caution">
    <text evidence="1">The sequence shown here is derived from an EMBL/GenBank/DDBJ whole genome shotgun (WGS) entry which is preliminary data.</text>
</comment>
<dbReference type="AlphaFoldDB" id="A0A561E4E7"/>
<name>A0A561E4E7_9MICO</name>
<protein>
    <recommendedName>
        <fullName evidence="3">mRNA-degrading endonuclease RelE of RelBE toxin-antitoxin system</fullName>
    </recommendedName>
</protein>
<evidence type="ECO:0000313" key="2">
    <source>
        <dbReference type="Proteomes" id="UP000318297"/>
    </source>
</evidence>
<dbReference type="EMBL" id="VIVQ01000002">
    <property type="protein sequence ID" value="TWE10483.1"/>
    <property type="molecule type" value="Genomic_DNA"/>
</dbReference>
<sequence>MKFETTAAFDSDYKRLKREHAAAFRKVVQEKFAPACDAFAQDPATPWPQSLRIKSVRSAPGILEMTWSFASADGRATVELITVDGELRCRWRRVGDHDDFTSP</sequence>
<dbReference type="OrthoDB" id="3215594at2"/>